<sequence>MMKSGIVFALLAGAIWGGVILGPSLLPEFNAVLISSVRFAMYGLISLAVALPMAARLLAKISRADVSMLLRLSLTGNVLNYALLGASVQLSGVTAASLINGIMPVAITFLGRADAGSLPISKLKLPLLMVFLGIVSISLEHTAAHSSGTELTTQLLGIACGFCGVISWSWYATHNARYLKHSAFNSSEWSTLLGIATGTVAVVFGLVAWWLFPNLMPANIDSSRWMDFLWVCLFLAFCGSWIANGLWNACSRRMAASLSAQLIVFETLFACIYGFFYAQRLPSLIELVSIALLVGGVVWAARRHRLPGVKLPSPACQG</sequence>
<evidence type="ECO:0000313" key="5">
    <source>
        <dbReference type="Proteomes" id="UP000441404"/>
    </source>
</evidence>
<dbReference type="Proteomes" id="UP000441404">
    <property type="component" value="Unassembled WGS sequence"/>
</dbReference>
<feature type="transmembrane region" description="Helical" evidence="1">
    <location>
        <begin position="31"/>
        <end position="54"/>
    </location>
</feature>
<comment type="caution">
    <text evidence="3">The sequence shown here is derived from an EMBL/GenBank/DDBJ whole genome shotgun (WGS) entry which is preliminary data.</text>
</comment>
<feature type="transmembrane region" description="Helical" evidence="1">
    <location>
        <begin position="151"/>
        <end position="171"/>
    </location>
</feature>
<feature type="domain" description="EamA" evidence="2">
    <location>
        <begin position="4"/>
        <end position="138"/>
    </location>
</feature>
<feature type="transmembrane region" description="Helical" evidence="1">
    <location>
        <begin position="259"/>
        <end position="278"/>
    </location>
</feature>
<accession>A0A6A7YD20</accession>
<gene>
    <name evidence="4" type="ORF">GHO39_01825</name>
    <name evidence="3" type="ORF">GHO40_08610</name>
</gene>
<dbReference type="GO" id="GO:0016020">
    <property type="term" value="C:membrane"/>
    <property type="evidence" value="ECO:0007669"/>
    <property type="project" value="InterPro"/>
</dbReference>
<feature type="transmembrane region" description="Helical" evidence="1">
    <location>
        <begin position="123"/>
        <end position="139"/>
    </location>
</feature>
<proteinExistence type="predicted"/>
<keyword evidence="1" id="KW-1133">Transmembrane helix</keyword>
<reference evidence="5 6" key="1">
    <citation type="submission" date="2019-10" db="EMBL/GenBank/DDBJ databases">
        <title>Evaluation of single-gene subtyping targets for Pseudomonas.</title>
        <authorList>
            <person name="Reichler S.J."/>
            <person name="Orsi R.H."/>
            <person name="Wiedmann M."/>
            <person name="Martin N.H."/>
            <person name="Murphy S.I."/>
        </authorList>
    </citation>
    <scope>NUCLEOTIDE SEQUENCE [LARGE SCALE GENOMIC DNA]</scope>
    <source>
        <strain evidence="4 6">FSL R10-3254</strain>
        <strain evidence="3 5">FSL R10-3257</strain>
    </source>
</reference>
<evidence type="ECO:0000256" key="1">
    <source>
        <dbReference type="SAM" id="Phobius"/>
    </source>
</evidence>
<dbReference type="InterPro" id="IPR000620">
    <property type="entry name" value="EamA_dom"/>
</dbReference>
<evidence type="ECO:0000313" key="6">
    <source>
        <dbReference type="Proteomes" id="UP000489190"/>
    </source>
</evidence>
<dbReference type="SUPFAM" id="SSF103481">
    <property type="entry name" value="Multidrug resistance efflux transporter EmrE"/>
    <property type="match status" value="1"/>
</dbReference>
<feature type="transmembrane region" description="Helical" evidence="1">
    <location>
        <begin position="66"/>
        <end position="84"/>
    </location>
</feature>
<dbReference type="InterPro" id="IPR037185">
    <property type="entry name" value="EmrE-like"/>
</dbReference>
<feature type="transmembrane region" description="Helical" evidence="1">
    <location>
        <begin position="90"/>
        <end position="111"/>
    </location>
</feature>
<feature type="transmembrane region" description="Helical" evidence="1">
    <location>
        <begin position="284"/>
        <end position="301"/>
    </location>
</feature>
<dbReference type="AlphaFoldDB" id="A0A6A7YD20"/>
<feature type="transmembrane region" description="Helical" evidence="1">
    <location>
        <begin position="192"/>
        <end position="212"/>
    </location>
</feature>
<evidence type="ECO:0000259" key="2">
    <source>
        <dbReference type="Pfam" id="PF00892"/>
    </source>
</evidence>
<keyword evidence="1" id="KW-0472">Membrane</keyword>
<dbReference type="EMBL" id="WIWJ01000012">
    <property type="protein sequence ID" value="MQT46786.1"/>
    <property type="molecule type" value="Genomic_DNA"/>
</dbReference>
<keyword evidence="1" id="KW-0812">Transmembrane</keyword>
<dbReference type="RefSeq" id="WP_323368824.1">
    <property type="nucleotide sequence ID" value="NZ_WIWI01000003.1"/>
</dbReference>
<dbReference type="EMBL" id="WIWI01000003">
    <property type="protein sequence ID" value="MQT87905.1"/>
    <property type="molecule type" value="Genomic_DNA"/>
</dbReference>
<dbReference type="Proteomes" id="UP000489190">
    <property type="component" value="Unassembled WGS sequence"/>
</dbReference>
<dbReference type="Pfam" id="PF00892">
    <property type="entry name" value="EamA"/>
    <property type="match status" value="1"/>
</dbReference>
<feature type="transmembrane region" description="Helical" evidence="1">
    <location>
        <begin position="228"/>
        <end position="247"/>
    </location>
</feature>
<evidence type="ECO:0000313" key="3">
    <source>
        <dbReference type="EMBL" id="MQT46786.1"/>
    </source>
</evidence>
<evidence type="ECO:0000313" key="4">
    <source>
        <dbReference type="EMBL" id="MQT87905.1"/>
    </source>
</evidence>
<protein>
    <submittedName>
        <fullName evidence="3">EamA family transporter</fullName>
    </submittedName>
</protein>
<name>A0A6A7YD20_9PSED</name>
<organism evidence="3 5">
    <name type="scientific">Pseudomonas helleri</name>
    <dbReference type="NCBI Taxonomy" id="1608996"/>
    <lineage>
        <taxon>Bacteria</taxon>
        <taxon>Pseudomonadati</taxon>
        <taxon>Pseudomonadota</taxon>
        <taxon>Gammaproteobacteria</taxon>
        <taxon>Pseudomonadales</taxon>
        <taxon>Pseudomonadaceae</taxon>
        <taxon>Pseudomonas</taxon>
    </lineage>
</organism>